<dbReference type="Proteomes" id="UP000282654">
    <property type="component" value="Unassembled WGS sequence"/>
</dbReference>
<evidence type="ECO:0000313" key="4">
    <source>
        <dbReference type="EMBL" id="RPF42998.1"/>
    </source>
</evidence>
<comment type="similarity">
    <text evidence="1">Belongs to the EamA transporter family.</text>
</comment>
<dbReference type="PANTHER" id="PTHR22911:SF137">
    <property type="entry name" value="SOLUTE CARRIER FAMILY 35 MEMBER G2-RELATED"/>
    <property type="match status" value="1"/>
</dbReference>
<sequence>MVFLLALLGTFCWGLAPLFGKLGLAQTNPLTALALRTFYTGVVLAGWFGFTGGIAEFRLLPPKIYLFIAFEALLATILGDLAYFSALKIGNLNDVTMIMSTSPMVTLVLSHFFLGEQIYAYQVVGILLIVAGLVLVGLQPKF</sequence>
<dbReference type="InterPro" id="IPR000620">
    <property type="entry name" value="EamA_dom"/>
</dbReference>
<dbReference type="AlphaFoldDB" id="A0A3N5B0L1"/>
<accession>A0A3N5B0L1</accession>
<dbReference type="PANTHER" id="PTHR22911">
    <property type="entry name" value="ACYL-MALONYL CONDENSING ENZYME-RELATED"/>
    <property type="match status" value="1"/>
</dbReference>
<evidence type="ECO:0000256" key="2">
    <source>
        <dbReference type="SAM" id="Phobius"/>
    </source>
</evidence>
<dbReference type="SUPFAM" id="SSF103481">
    <property type="entry name" value="Multidrug resistance efflux transporter EmrE"/>
    <property type="match status" value="1"/>
</dbReference>
<proteinExistence type="inferred from homology"/>
<feature type="transmembrane region" description="Helical" evidence="2">
    <location>
        <begin position="119"/>
        <end position="138"/>
    </location>
</feature>
<dbReference type="GO" id="GO:0016020">
    <property type="term" value="C:membrane"/>
    <property type="evidence" value="ECO:0007669"/>
    <property type="project" value="InterPro"/>
</dbReference>
<feature type="transmembrane region" description="Helical" evidence="2">
    <location>
        <begin position="64"/>
        <end position="83"/>
    </location>
</feature>
<name>A0A3N5B0L1_9THEO</name>
<keyword evidence="2" id="KW-1133">Transmembrane helix</keyword>
<comment type="caution">
    <text evidence="4">The sequence shown here is derived from an EMBL/GenBank/DDBJ whole genome shotgun (WGS) entry which is preliminary data.</text>
</comment>
<evidence type="ECO:0000256" key="1">
    <source>
        <dbReference type="ARBA" id="ARBA00007362"/>
    </source>
</evidence>
<keyword evidence="2" id="KW-0812">Transmembrane</keyword>
<dbReference type="RefSeq" id="WP_123931789.1">
    <property type="nucleotide sequence ID" value="NZ_RKRE01000003.1"/>
</dbReference>
<evidence type="ECO:0000313" key="5">
    <source>
        <dbReference type="Proteomes" id="UP000282654"/>
    </source>
</evidence>
<keyword evidence="5" id="KW-1185">Reference proteome</keyword>
<feature type="domain" description="EamA" evidence="3">
    <location>
        <begin position="3"/>
        <end position="137"/>
    </location>
</feature>
<dbReference type="Pfam" id="PF00892">
    <property type="entry name" value="EamA"/>
    <property type="match status" value="1"/>
</dbReference>
<organism evidence="4 5">
    <name type="scientific">Thermodesulfitimonas autotrophica</name>
    <dbReference type="NCBI Taxonomy" id="1894989"/>
    <lineage>
        <taxon>Bacteria</taxon>
        <taxon>Bacillati</taxon>
        <taxon>Bacillota</taxon>
        <taxon>Clostridia</taxon>
        <taxon>Thermoanaerobacterales</taxon>
        <taxon>Thermoanaerobacteraceae</taxon>
        <taxon>Thermodesulfitimonas</taxon>
    </lineage>
</organism>
<dbReference type="InterPro" id="IPR037185">
    <property type="entry name" value="EmrE-like"/>
</dbReference>
<protein>
    <submittedName>
        <fullName evidence="4">Transporter family protein</fullName>
    </submittedName>
</protein>
<gene>
    <name evidence="4" type="ORF">EDD75_2116</name>
</gene>
<dbReference type="OrthoDB" id="9806718at2"/>
<dbReference type="EMBL" id="RKRE01000003">
    <property type="protein sequence ID" value="RPF42998.1"/>
    <property type="molecule type" value="Genomic_DNA"/>
</dbReference>
<keyword evidence="2" id="KW-0472">Membrane</keyword>
<evidence type="ECO:0000259" key="3">
    <source>
        <dbReference type="Pfam" id="PF00892"/>
    </source>
</evidence>
<reference evidence="4 5" key="1">
    <citation type="submission" date="2018-11" db="EMBL/GenBank/DDBJ databases">
        <title>Genomic Encyclopedia of Type Strains, Phase IV (KMG-IV): sequencing the most valuable type-strain genomes for metagenomic binning, comparative biology and taxonomic classification.</title>
        <authorList>
            <person name="Goeker M."/>
        </authorList>
    </citation>
    <scope>NUCLEOTIDE SEQUENCE [LARGE SCALE GENOMIC DNA]</scope>
    <source>
        <strain evidence="4 5">DSM 102936</strain>
    </source>
</reference>
<dbReference type="Gene3D" id="1.10.3730.20">
    <property type="match status" value="1"/>
</dbReference>